<name>A0A9P8VGQ8_9PEZI</name>
<comment type="similarity">
    <text evidence="2">Belongs to the DAMOX/DASOX family.</text>
</comment>
<sequence>MQTIVIGAGVTGLSAALRLQEQGHKITIVARDFPSPFETTDAQISIDYASMWAGAHNRFILPRPGIADEERDHAMSLATFACMEDLAKRYPEAAITFMKGIEYFEAPSEEYRALTEQSARDFGFQDFRFLGRDELPDDKVKLGIEYRTWCVNPMVYCAFLLRRFVHAGGKTLVRTLRDEREALSIPGLGAAKLIVNCSGYGFGDKASFITRGQTCLVANECDATVTRQNADGSWSFSVPRNFHGGTIIGGTKEPDNWGSEPSSAVRETLLDTFAATYPSIRASEGGQLRVLRDIVGRRPTRKGGMRLEREDIGDGRAIIHAYGLGGRGFELSWGVAEGVIKLVNDPIKSKL</sequence>
<evidence type="ECO:0000313" key="8">
    <source>
        <dbReference type="Proteomes" id="UP000770015"/>
    </source>
</evidence>
<evidence type="ECO:0000256" key="4">
    <source>
        <dbReference type="ARBA" id="ARBA00022827"/>
    </source>
</evidence>
<accession>A0A9P8VGQ8</accession>
<comment type="caution">
    <text evidence="7">The sequence shown here is derived from an EMBL/GenBank/DDBJ whole genome shotgun (WGS) entry which is preliminary data.</text>
</comment>
<keyword evidence="8" id="KW-1185">Reference proteome</keyword>
<evidence type="ECO:0000256" key="5">
    <source>
        <dbReference type="ARBA" id="ARBA00023002"/>
    </source>
</evidence>
<dbReference type="PANTHER" id="PTHR11530:SF26">
    <property type="entry name" value="FAD DEPENDENT OXIDOREDUCTASE SUPERFAMILY (AFU_ORTHOLOGUE AFUA_5G13940)"/>
    <property type="match status" value="1"/>
</dbReference>
<dbReference type="Proteomes" id="UP000770015">
    <property type="component" value="Unassembled WGS sequence"/>
</dbReference>
<keyword evidence="5" id="KW-0560">Oxidoreductase</keyword>
<dbReference type="PROSITE" id="PS00677">
    <property type="entry name" value="DAO"/>
    <property type="match status" value="1"/>
</dbReference>
<dbReference type="Gene3D" id="3.40.50.720">
    <property type="entry name" value="NAD(P)-binding Rossmann-like Domain"/>
    <property type="match status" value="1"/>
</dbReference>
<dbReference type="PANTHER" id="PTHR11530">
    <property type="entry name" value="D-AMINO ACID OXIDASE"/>
    <property type="match status" value="1"/>
</dbReference>
<proteinExistence type="inferred from homology"/>
<dbReference type="Gene3D" id="3.30.9.10">
    <property type="entry name" value="D-Amino Acid Oxidase, subunit A, domain 2"/>
    <property type="match status" value="1"/>
</dbReference>
<dbReference type="InterPro" id="IPR023209">
    <property type="entry name" value="DAO"/>
</dbReference>
<dbReference type="GO" id="GO:0071949">
    <property type="term" value="F:FAD binding"/>
    <property type="evidence" value="ECO:0007669"/>
    <property type="project" value="InterPro"/>
</dbReference>
<dbReference type="SUPFAM" id="SSF51971">
    <property type="entry name" value="Nucleotide-binding domain"/>
    <property type="match status" value="1"/>
</dbReference>
<dbReference type="OrthoDB" id="2015447at2759"/>
<evidence type="ECO:0000259" key="6">
    <source>
        <dbReference type="Pfam" id="PF01266"/>
    </source>
</evidence>
<dbReference type="SUPFAM" id="SSF54373">
    <property type="entry name" value="FAD-linked reductases, C-terminal domain"/>
    <property type="match status" value="1"/>
</dbReference>
<organism evidence="7 8">
    <name type="scientific">Plectosphaerella plurivora</name>
    <dbReference type="NCBI Taxonomy" id="936078"/>
    <lineage>
        <taxon>Eukaryota</taxon>
        <taxon>Fungi</taxon>
        <taxon>Dikarya</taxon>
        <taxon>Ascomycota</taxon>
        <taxon>Pezizomycotina</taxon>
        <taxon>Sordariomycetes</taxon>
        <taxon>Hypocreomycetidae</taxon>
        <taxon>Glomerellales</taxon>
        <taxon>Plectosphaerellaceae</taxon>
        <taxon>Plectosphaerella</taxon>
    </lineage>
</organism>
<dbReference type="GO" id="GO:0019478">
    <property type="term" value="P:D-amino acid catabolic process"/>
    <property type="evidence" value="ECO:0007669"/>
    <property type="project" value="TreeGrafter"/>
</dbReference>
<keyword evidence="4" id="KW-0274">FAD</keyword>
<comment type="cofactor">
    <cofactor evidence="1">
        <name>FAD</name>
        <dbReference type="ChEBI" id="CHEBI:57692"/>
    </cofactor>
</comment>
<keyword evidence="3" id="KW-0285">Flavoprotein</keyword>
<evidence type="ECO:0000313" key="7">
    <source>
        <dbReference type="EMBL" id="KAH6692637.1"/>
    </source>
</evidence>
<dbReference type="InterPro" id="IPR006181">
    <property type="entry name" value="D-amino_acid_oxidase_CS"/>
</dbReference>
<gene>
    <name evidence="7" type="ORF">F5X68DRAFT_59818</name>
</gene>
<dbReference type="GO" id="GO:0003884">
    <property type="term" value="F:D-amino-acid oxidase activity"/>
    <property type="evidence" value="ECO:0007669"/>
    <property type="project" value="InterPro"/>
</dbReference>
<evidence type="ECO:0000256" key="2">
    <source>
        <dbReference type="ARBA" id="ARBA00006730"/>
    </source>
</evidence>
<evidence type="ECO:0000256" key="1">
    <source>
        <dbReference type="ARBA" id="ARBA00001974"/>
    </source>
</evidence>
<dbReference type="InterPro" id="IPR006076">
    <property type="entry name" value="FAD-dep_OxRdtase"/>
</dbReference>
<protein>
    <submittedName>
        <fullName evidence="7">FAD dependent oxidoreductase-like protein</fullName>
    </submittedName>
</protein>
<feature type="domain" description="FAD dependent oxidoreductase" evidence="6">
    <location>
        <begin position="4"/>
        <end position="339"/>
    </location>
</feature>
<reference evidence="7" key="1">
    <citation type="journal article" date="2021" name="Nat. Commun.">
        <title>Genetic determinants of endophytism in the Arabidopsis root mycobiome.</title>
        <authorList>
            <person name="Mesny F."/>
            <person name="Miyauchi S."/>
            <person name="Thiergart T."/>
            <person name="Pickel B."/>
            <person name="Atanasova L."/>
            <person name="Karlsson M."/>
            <person name="Huettel B."/>
            <person name="Barry K.W."/>
            <person name="Haridas S."/>
            <person name="Chen C."/>
            <person name="Bauer D."/>
            <person name="Andreopoulos W."/>
            <person name="Pangilinan J."/>
            <person name="LaButti K."/>
            <person name="Riley R."/>
            <person name="Lipzen A."/>
            <person name="Clum A."/>
            <person name="Drula E."/>
            <person name="Henrissat B."/>
            <person name="Kohler A."/>
            <person name="Grigoriev I.V."/>
            <person name="Martin F.M."/>
            <person name="Hacquard S."/>
        </authorList>
    </citation>
    <scope>NUCLEOTIDE SEQUENCE</scope>
    <source>
        <strain evidence="7">MPI-SDFR-AT-0117</strain>
    </source>
</reference>
<dbReference type="EMBL" id="JAGSXJ010000004">
    <property type="protein sequence ID" value="KAH6692637.1"/>
    <property type="molecule type" value="Genomic_DNA"/>
</dbReference>
<dbReference type="GO" id="GO:0005737">
    <property type="term" value="C:cytoplasm"/>
    <property type="evidence" value="ECO:0007669"/>
    <property type="project" value="TreeGrafter"/>
</dbReference>
<dbReference type="Pfam" id="PF01266">
    <property type="entry name" value="DAO"/>
    <property type="match status" value="1"/>
</dbReference>
<dbReference type="PIRSF" id="PIRSF000189">
    <property type="entry name" value="D-aa_oxidase"/>
    <property type="match status" value="1"/>
</dbReference>
<evidence type="ECO:0000256" key="3">
    <source>
        <dbReference type="ARBA" id="ARBA00022630"/>
    </source>
</evidence>
<dbReference type="AlphaFoldDB" id="A0A9P8VGQ8"/>